<dbReference type="Gene3D" id="1.20.1740.10">
    <property type="entry name" value="Amino acid/polyamine transporter I"/>
    <property type="match status" value="1"/>
</dbReference>
<feature type="transmembrane region" description="Helical" evidence="7">
    <location>
        <begin position="347"/>
        <end position="373"/>
    </location>
</feature>
<feature type="region of interest" description="Disordered" evidence="6">
    <location>
        <begin position="1"/>
        <end position="20"/>
    </location>
</feature>
<feature type="transmembrane region" description="Helical" evidence="7">
    <location>
        <begin position="494"/>
        <end position="515"/>
    </location>
</feature>
<feature type="transmembrane region" description="Helical" evidence="7">
    <location>
        <begin position="426"/>
        <end position="446"/>
    </location>
</feature>
<evidence type="ECO:0000256" key="3">
    <source>
        <dbReference type="ARBA" id="ARBA00022692"/>
    </source>
</evidence>
<name>A0A4U0UDZ4_9PEZI</name>
<dbReference type="Proteomes" id="UP000308549">
    <property type="component" value="Unassembled WGS sequence"/>
</dbReference>
<dbReference type="PANTHER" id="PTHR45649">
    <property type="entry name" value="AMINO-ACID PERMEASE BAT1"/>
    <property type="match status" value="1"/>
</dbReference>
<feature type="transmembrane region" description="Helical" evidence="7">
    <location>
        <begin position="99"/>
        <end position="120"/>
    </location>
</feature>
<feature type="transmembrane region" description="Helical" evidence="7">
    <location>
        <begin position="60"/>
        <end position="79"/>
    </location>
</feature>
<sequence>MDDKSEKFRSPSEEKAPVEEGQVLTPDLLRDVANKRTSIVSKEGGIVNASGHRDQLKRQYGLLAICGLALNIDNAWIAFAGSLSVAVLNGGPCGILYEFIVACVYYSFIGASIAELASAIPSSGGVYHWASITAGPKYGRALGFFTGSLNFFGWIFDVSSIAYIPANVLVQMYAIYHPGFEIQAWHTFVAFVCVVWLSTAFVIFCNRLIPHLQHAGLFLVVVGGLVTIIVVASMPEKHATSHFVWANFQNMTGWSGGVAFLTGVLNGAFTIGTPDAVTHMAEELPNPSVDLPKAVFAQIGLGFLTAFLYGIAIFYGINDLDAVANSNGSFPVAEVYSQATGSAGATFGLLFIILLSILICTIGTILMVGRLWWALARDNATPFPSFFSRVNERLSCPIEATVLCAILTTGFGAIQLGSETAFTDLVGSFIILTSTSYFLAFFPHLLTKRQNVPPGPFWMGSWGYAINGIACILIVFFNIWFCFPYAYPVSDLSLMNWNSVILVGIILLTVFWWFMHGMRKYPGPKLQSLYSD</sequence>
<evidence type="ECO:0000256" key="6">
    <source>
        <dbReference type="SAM" id="MobiDB-lite"/>
    </source>
</evidence>
<evidence type="ECO:0000256" key="7">
    <source>
        <dbReference type="SAM" id="Phobius"/>
    </source>
</evidence>
<organism evidence="8 9">
    <name type="scientific">Salinomyces thailandicus</name>
    <dbReference type="NCBI Taxonomy" id="706561"/>
    <lineage>
        <taxon>Eukaryota</taxon>
        <taxon>Fungi</taxon>
        <taxon>Dikarya</taxon>
        <taxon>Ascomycota</taxon>
        <taxon>Pezizomycotina</taxon>
        <taxon>Dothideomycetes</taxon>
        <taxon>Dothideomycetidae</taxon>
        <taxon>Mycosphaerellales</taxon>
        <taxon>Teratosphaeriaceae</taxon>
        <taxon>Salinomyces</taxon>
    </lineage>
</organism>
<dbReference type="OrthoDB" id="3900342at2759"/>
<feature type="transmembrane region" description="Helical" evidence="7">
    <location>
        <begin position="466"/>
        <end position="488"/>
    </location>
</feature>
<feature type="transmembrane region" description="Helical" evidence="7">
    <location>
        <begin position="141"/>
        <end position="164"/>
    </location>
</feature>
<feature type="transmembrane region" description="Helical" evidence="7">
    <location>
        <begin position="216"/>
        <end position="234"/>
    </location>
</feature>
<dbReference type="PIRSF" id="PIRSF006060">
    <property type="entry name" value="AA_transporter"/>
    <property type="match status" value="1"/>
</dbReference>
<comment type="caution">
    <text evidence="8">The sequence shown here is derived from an EMBL/GenBank/DDBJ whole genome shotgun (WGS) entry which is preliminary data.</text>
</comment>
<feature type="transmembrane region" description="Helical" evidence="7">
    <location>
        <begin position="184"/>
        <end position="204"/>
    </location>
</feature>
<dbReference type="PANTHER" id="PTHR45649:SF27">
    <property type="entry name" value="CHOLINE TRANSPORTER (EUROFUNG)"/>
    <property type="match status" value="1"/>
</dbReference>
<evidence type="ECO:0000313" key="9">
    <source>
        <dbReference type="Proteomes" id="UP000308549"/>
    </source>
</evidence>
<evidence type="ECO:0000256" key="4">
    <source>
        <dbReference type="ARBA" id="ARBA00022989"/>
    </source>
</evidence>
<feature type="compositionally biased region" description="Basic and acidic residues" evidence="6">
    <location>
        <begin position="1"/>
        <end position="18"/>
    </location>
</feature>
<gene>
    <name evidence="8" type="ORF">B0A50_00991</name>
</gene>
<evidence type="ECO:0008006" key="10">
    <source>
        <dbReference type="Google" id="ProtNLM"/>
    </source>
</evidence>
<dbReference type="InterPro" id="IPR002293">
    <property type="entry name" value="AA/rel_permease1"/>
</dbReference>
<feature type="transmembrane region" description="Helical" evidence="7">
    <location>
        <begin position="394"/>
        <end position="414"/>
    </location>
</feature>
<evidence type="ECO:0000256" key="1">
    <source>
        <dbReference type="ARBA" id="ARBA00004141"/>
    </source>
</evidence>
<keyword evidence="3 7" id="KW-0812">Transmembrane</keyword>
<keyword evidence="9" id="KW-1185">Reference proteome</keyword>
<keyword evidence="4 7" id="KW-1133">Transmembrane helix</keyword>
<keyword evidence="2" id="KW-0813">Transport</keyword>
<dbReference type="AlphaFoldDB" id="A0A4U0UDZ4"/>
<comment type="subcellular location">
    <subcellularLocation>
        <location evidence="1">Membrane</location>
        <topology evidence="1">Multi-pass membrane protein</topology>
    </subcellularLocation>
</comment>
<protein>
    <recommendedName>
        <fullName evidence="10">Choline transport protein</fullName>
    </recommendedName>
</protein>
<keyword evidence="5 7" id="KW-0472">Membrane</keyword>
<reference evidence="8 9" key="1">
    <citation type="submission" date="2017-03" db="EMBL/GenBank/DDBJ databases">
        <title>Genomes of endolithic fungi from Antarctica.</title>
        <authorList>
            <person name="Coleine C."/>
            <person name="Masonjones S."/>
            <person name="Stajich J.E."/>
        </authorList>
    </citation>
    <scope>NUCLEOTIDE SEQUENCE [LARGE SCALE GENOMIC DNA]</scope>
    <source>
        <strain evidence="8 9">CCFEE 6315</strain>
    </source>
</reference>
<dbReference type="Pfam" id="PF13520">
    <property type="entry name" value="AA_permease_2"/>
    <property type="match status" value="1"/>
</dbReference>
<dbReference type="GO" id="GO:0022857">
    <property type="term" value="F:transmembrane transporter activity"/>
    <property type="evidence" value="ECO:0007669"/>
    <property type="project" value="InterPro"/>
</dbReference>
<proteinExistence type="predicted"/>
<feature type="transmembrane region" description="Helical" evidence="7">
    <location>
        <begin position="294"/>
        <end position="317"/>
    </location>
</feature>
<dbReference type="GO" id="GO:0016020">
    <property type="term" value="C:membrane"/>
    <property type="evidence" value="ECO:0007669"/>
    <property type="project" value="UniProtKB-SubCell"/>
</dbReference>
<dbReference type="EMBL" id="NAJL01000004">
    <property type="protein sequence ID" value="TKA32766.1"/>
    <property type="molecule type" value="Genomic_DNA"/>
</dbReference>
<evidence type="ECO:0000256" key="2">
    <source>
        <dbReference type="ARBA" id="ARBA00022448"/>
    </source>
</evidence>
<evidence type="ECO:0000256" key="5">
    <source>
        <dbReference type="ARBA" id="ARBA00023136"/>
    </source>
</evidence>
<evidence type="ECO:0000313" key="8">
    <source>
        <dbReference type="EMBL" id="TKA32766.1"/>
    </source>
</evidence>
<accession>A0A4U0UDZ4</accession>